<dbReference type="AlphaFoldDB" id="A0A1I6E3D9"/>
<protein>
    <submittedName>
        <fullName evidence="2">Uncharacterized protein</fullName>
    </submittedName>
</protein>
<evidence type="ECO:0000313" key="2">
    <source>
        <dbReference type="EMBL" id="SFR12269.1"/>
    </source>
</evidence>
<feature type="region of interest" description="Disordered" evidence="1">
    <location>
        <begin position="245"/>
        <end position="264"/>
    </location>
</feature>
<dbReference type="Proteomes" id="UP000198583">
    <property type="component" value="Unassembled WGS sequence"/>
</dbReference>
<reference evidence="3" key="1">
    <citation type="submission" date="2016-10" db="EMBL/GenBank/DDBJ databases">
        <authorList>
            <person name="Varghese N."/>
            <person name="Submissions S."/>
        </authorList>
    </citation>
    <scope>NUCLEOTIDE SEQUENCE [LARGE SCALE GENOMIC DNA]</scope>
    <source>
        <strain evidence="3">DSM 44232</strain>
    </source>
</reference>
<gene>
    <name evidence="2" type="ORF">SAMN04488564_103772</name>
</gene>
<proteinExistence type="predicted"/>
<name>A0A1I6E3D9_9PSEU</name>
<dbReference type="STRING" id="84724.SAMN04488564_103772"/>
<evidence type="ECO:0000313" key="3">
    <source>
        <dbReference type="Proteomes" id="UP000198583"/>
    </source>
</evidence>
<keyword evidence="3" id="KW-1185">Reference proteome</keyword>
<accession>A0A1I6E3D9</accession>
<evidence type="ECO:0000256" key="1">
    <source>
        <dbReference type="SAM" id="MobiDB-lite"/>
    </source>
</evidence>
<sequence length="433" mass="46240">MPSDISSAGIARVASGYGSTSRKDVLRRVEVPVVPGAAVRTRPVPGGKLQLSEPMPTGRARLAGRVPTVDHNQRPTGTGALVLQLSAEFAPSRIGDGSSEAAIADHVPHRQVLDRDHVCRAHKSCGGAVQEVFARVTDLAVCTSDLELGFAAIAATFPAPGQSALVASEFSRFAGQVRRIGDTLPVTGHQEAGQPEIHADGVASGSRWRDRRGVHGERHVPAAIRLTGNHDHRGVRCGGVQVEGPDETQWRAGSGQRQHSVTHPERRAGVVRALTSDAGLESRVTGSSGEEVHKRGVLVTQSLLQGHGGHFRQEREFLGALPCCQSAVGFPVRGAYTLGSVAQLTLAQRLVPRQTHTPENTVQGCGLVGSRVGAALVRRPHATQHPGSTMACKTMGWWAARRATGPTRLRPETPDRDRISPLFKGWDFHRRPL</sequence>
<dbReference type="EMBL" id="FOYL01000003">
    <property type="protein sequence ID" value="SFR12269.1"/>
    <property type="molecule type" value="Genomic_DNA"/>
</dbReference>
<organism evidence="2 3">
    <name type="scientific">Lentzea waywayandensis</name>
    <dbReference type="NCBI Taxonomy" id="84724"/>
    <lineage>
        <taxon>Bacteria</taxon>
        <taxon>Bacillati</taxon>
        <taxon>Actinomycetota</taxon>
        <taxon>Actinomycetes</taxon>
        <taxon>Pseudonocardiales</taxon>
        <taxon>Pseudonocardiaceae</taxon>
        <taxon>Lentzea</taxon>
    </lineage>
</organism>